<evidence type="ECO:0000313" key="11">
    <source>
        <dbReference type="RefSeq" id="XP_015519853.1"/>
    </source>
</evidence>
<dbReference type="GO" id="GO:0000049">
    <property type="term" value="F:tRNA binding"/>
    <property type="evidence" value="ECO:0007669"/>
    <property type="project" value="TreeGrafter"/>
</dbReference>
<evidence type="ECO:0000256" key="8">
    <source>
        <dbReference type="ARBA" id="ARBA00023242"/>
    </source>
</evidence>
<sequence>MSLLKTLPTLDGARIIVVDEDSEAKYAESLITAWVPIWTEKDGREINVLRFSGPKSSSRIYANSLRGDKIEVHDYYTFGLNEIDPYSDKKLWEIVRVDSFKQTSTVVLDSLSSLLLYKSLAETCRFLSKLSTRVTLVVCIYQRDFVWHKIPSIKTLGTSYVRLESVASLKLGGNLSYKALTSHCKSGGSILQQAEIVEQNISSYEIQTEMVGHKSDQKTSVVQSKPSDKIQASFRIEMNDREMEQRNATPLPYTLSAASSNESKIHYEPDEIDDLDEEDPDDDLDF</sequence>
<gene>
    <name evidence="11" type="primary">LOC107224351</name>
</gene>
<evidence type="ECO:0000256" key="7">
    <source>
        <dbReference type="ARBA" id="ARBA00022694"/>
    </source>
</evidence>
<dbReference type="AlphaFoldDB" id="A0A6J0C0B5"/>
<dbReference type="GO" id="GO:0005829">
    <property type="term" value="C:cytosol"/>
    <property type="evidence" value="ECO:0007669"/>
    <property type="project" value="TreeGrafter"/>
</dbReference>
<evidence type="ECO:0000256" key="9">
    <source>
        <dbReference type="SAM" id="MobiDB-lite"/>
    </source>
</evidence>
<dbReference type="GeneID" id="107224351"/>
<evidence type="ECO:0000256" key="5">
    <source>
        <dbReference type="ARBA" id="ARBA00020264"/>
    </source>
</evidence>
<dbReference type="CTD" id="23587"/>
<evidence type="ECO:0000256" key="3">
    <source>
        <dbReference type="ARBA" id="ARBA00005043"/>
    </source>
</evidence>
<dbReference type="UniPathway" id="UPA00988"/>
<dbReference type="InParanoid" id="A0A6J0C0B5"/>
<dbReference type="Gene3D" id="3.40.50.300">
    <property type="entry name" value="P-loop containing nucleotide triphosphate hydrolases"/>
    <property type="match status" value="1"/>
</dbReference>
<dbReference type="GO" id="GO:0002098">
    <property type="term" value="P:tRNA wobble uridine modification"/>
    <property type="evidence" value="ECO:0007669"/>
    <property type="project" value="InterPro"/>
</dbReference>
<organism evidence="11">
    <name type="scientific">Neodiprion lecontei</name>
    <name type="common">Redheaded pine sawfly</name>
    <dbReference type="NCBI Taxonomy" id="441921"/>
    <lineage>
        <taxon>Eukaryota</taxon>
        <taxon>Metazoa</taxon>
        <taxon>Ecdysozoa</taxon>
        <taxon>Arthropoda</taxon>
        <taxon>Hexapoda</taxon>
        <taxon>Insecta</taxon>
        <taxon>Pterygota</taxon>
        <taxon>Neoptera</taxon>
        <taxon>Endopterygota</taxon>
        <taxon>Hymenoptera</taxon>
        <taxon>Tenthredinoidea</taxon>
        <taxon>Diprionidae</taxon>
        <taxon>Diprioninae</taxon>
        <taxon>Neodiprion</taxon>
    </lineage>
</organism>
<comment type="pathway">
    <text evidence="3">tRNA modification; 5-methoxycarbonylmethyl-2-thiouridine-tRNA biosynthesis.</text>
</comment>
<evidence type="ECO:0000313" key="10">
    <source>
        <dbReference type="Proteomes" id="UP000829291"/>
    </source>
</evidence>
<name>A0A6J0C0B5_NEOLC</name>
<protein>
    <recommendedName>
        <fullName evidence="5">Elongator complex protein 5</fullName>
    </recommendedName>
</protein>
<keyword evidence="10" id="KW-1185">Reference proteome</keyword>
<dbReference type="KEGG" id="nlo:107224351"/>
<comment type="similarity">
    <text evidence="4">Belongs to the ELP5 family.</text>
</comment>
<dbReference type="RefSeq" id="XP_015519853.1">
    <property type="nucleotide sequence ID" value="XM_015664367.2"/>
</dbReference>
<comment type="subcellular location">
    <subcellularLocation>
        <location evidence="2">Cytoplasm</location>
    </subcellularLocation>
    <subcellularLocation>
        <location evidence="1">Nucleus</location>
    </subcellularLocation>
</comment>
<feature type="compositionally biased region" description="Acidic residues" evidence="9">
    <location>
        <begin position="270"/>
        <end position="286"/>
    </location>
</feature>
<dbReference type="GO" id="GO:0005634">
    <property type="term" value="C:nucleus"/>
    <property type="evidence" value="ECO:0007669"/>
    <property type="project" value="UniProtKB-SubCell"/>
</dbReference>
<dbReference type="GO" id="GO:0033588">
    <property type="term" value="C:elongator holoenzyme complex"/>
    <property type="evidence" value="ECO:0007669"/>
    <property type="project" value="InterPro"/>
</dbReference>
<keyword evidence="7" id="KW-0819">tRNA processing</keyword>
<dbReference type="InterPro" id="IPR027417">
    <property type="entry name" value="P-loop_NTPase"/>
</dbReference>
<keyword evidence="6" id="KW-0963">Cytoplasm</keyword>
<evidence type="ECO:0000256" key="6">
    <source>
        <dbReference type="ARBA" id="ARBA00022490"/>
    </source>
</evidence>
<dbReference type="InterPro" id="IPR019519">
    <property type="entry name" value="Elp5"/>
</dbReference>
<dbReference type="PANTHER" id="PTHR15641:SF1">
    <property type="entry name" value="ELONGATOR COMPLEX PROTEIN 5"/>
    <property type="match status" value="1"/>
</dbReference>
<proteinExistence type="inferred from homology"/>
<keyword evidence="8" id="KW-0539">Nucleus</keyword>
<evidence type="ECO:0000256" key="1">
    <source>
        <dbReference type="ARBA" id="ARBA00004123"/>
    </source>
</evidence>
<evidence type="ECO:0000256" key="2">
    <source>
        <dbReference type="ARBA" id="ARBA00004496"/>
    </source>
</evidence>
<evidence type="ECO:0000256" key="4">
    <source>
        <dbReference type="ARBA" id="ARBA00009567"/>
    </source>
</evidence>
<dbReference type="Proteomes" id="UP000829291">
    <property type="component" value="Chromosome 4"/>
</dbReference>
<reference evidence="11" key="1">
    <citation type="submission" date="2025-08" db="UniProtKB">
        <authorList>
            <consortium name="RefSeq"/>
        </authorList>
    </citation>
    <scope>IDENTIFICATION</scope>
    <source>
        <tissue evidence="11">Thorax and Abdomen</tissue>
    </source>
</reference>
<dbReference type="FunCoup" id="A0A6J0C0B5">
    <property type="interactions" value="42"/>
</dbReference>
<dbReference type="PANTHER" id="PTHR15641">
    <property type="entry name" value="ELONGATOR COMPLEX PROTEIN 5"/>
    <property type="match status" value="1"/>
</dbReference>
<feature type="region of interest" description="Disordered" evidence="9">
    <location>
        <begin position="240"/>
        <end position="286"/>
    </location>
</feature>
<dbReference type="OrthoDB" id="166907at2759"/>
<accession>A0A6J0C0B5</accession>